<sequence length="134" mass="14289">MESVLVVAEVMQLVVAEVMSALVVTEVIQLVVVIEHVGVVNGLEMAVRKPEVVKSAGLVEVLSGLVAVVNESAEIVVNESAEVVNRQAVMVIVAVRKSDGVMSELEEVVVRNLEMVSELKEVVNALVVAMNLES</sequence>
<gene>
    <name evidence="1" type="ORF">B296_00010037</name>
</gene>
<protein>
    <submittedName>
        <fullName evidence="1">Uncharacterized protein</fullName>
    </submittedName>
</protein>
<organism evidence="1 2">
    <name type="scientific">Ensete ventricosum</name>
    <name type="common">Abyssinian banana</name>
    <name type="synonym">Musa ensete</name>
    <dbReference type="NCBI Taxonomy" id="4639"/>
    <lineage>
        <taxon>Eukaryota</taxon>
        <taxon>Viridiplantae</taxon>
        <taxon>Streptophyta</taxon>
        <taxon>Embryophyta</taxon>
        <taxon>Tracheophyta</taxon>
        <taxon>Spermatophyta</taxon>
        <taxon>Magnoliopsida</taxon>
        <taxon>Liliopsida</taxon>
        <taxon>Zingiberales</taxon>
        <taxon>Musaceae</taxon>
        <taxon>Ensete</taxon>
    </lineage>
</organism>
<proteinExistence type="predicted"/>
<accession>A0A427AL93</accession>
<reference evidence="1 2" key="1">
    <citation type="journal article" date="2014" name="Agronomy (Basel)">
        <title>A Draft Genome Sequence for Ensete ventricosum, the Drought-Tolerant Tree Against Hunger.</title>
        <authorList>
            <person name="Harrison J."/>
            <person name="Moore K.A."/>
            <person name="Paszkiewicz K."/>
            <person name="Jones T."/>
            <person name="Grant M."/>
            <person name="Ambacheew D."/>
            <person name="Muzemil S."/>
            <person name="Studholme D.J."/>
        </authorList>
    </citation>
    <scope>NUCLEOTIDE SEQUENCE [LARGE SCALE GENOMIC DNA]</scope>
</reference>
<dbReference type="Proteomes" id="UP000287651">
    <property type="component" value="Unassembled WGS sequence"/>
</dbReference>
<name>A0A427AL93_ENSVE</name>
<comment type="caution">
    <text evidence="1">The sequence shown here is derived from an EMBL/GenBank/DDBJ whole genome shotgun (WGS) entry which is preliminary data.</text>
</comment>
<dbReference type="EMBL" id="AMZH03002060">
    <property type="protein sequence ID" value="RRT76922.1"/>
    <property type="molecule type" value="Genomic_DNA"/>
</dbReference>
<dbReference type="AlphaFoldDB" id="A0A427AL93"/>
<evidence type="ECO:0000313" key="1">
    <source>
        <dbReference type="EMBL" id="RRT76922.1"/>
    </source>
</evidence>
<evidence type="ECO:0000313" key="2">
    <source>
        <dbReference type="Proteomes" id="UP000287651"/>
    </source>
</evidence>